<accession>A0A2W5LXJ7</accession>
<gene>
    <name evidence="2" type="ORF">DI564_13975</name>
</gene>
<comment type="caution">
    <text evidence="2">The sequence shown here is derived from an EMBL/GenBank/DDBJ whole genome shotgun (WGS) entry which is preliminary data.</text>
</comment>
<evidence type="ECO:0000256" key="1">
    <source>
        <dbReference type="SAM" id="Phobius"/>
    </source>
</evidence>
<dbReference type="EMBL" id="QFPO01000014">
    <property type="protein sequence ID" value="PZQ12067.1"/>
    <property type="molecule type" value="Genomic_DNA"/>
</dbReference>
<evidence type="ECO:0000313" key="2">
    <source>
        <dbReference type="EMBL" id="PZQ12067.1"/>
    </source>
</evidence>
<evidence type="ECO:0000313" key="3">
    <source>
        <dbReference type="Proteomes" id="UP000249046"/>
    </source>
</evidence>
<proteinExistence type="predicted"/>
<name>A0A2W5LXJ7_9GAMM</name>
<keyword evidence="1" id="KW-1133">Transmembrane helix</keyword>
<keyword evidence="1" id="KW-0472">Membrane</keyword>
<dbReference type="AlphaFoldDB" id="A0A2W5LXJ7"/>
<feature type="transmembrane region" description="Helical" evidence="1">
    <location>
        <begin position="92"/>
        <end position="113"/>
    </location>
</feature>
<organism evidence="2 3">
    <name type="scientific">Rhodanobacter denitrificans</name>
    <dbReference type="NCBI Taxonomy" id="666685"/>
    <lineage>
        <taxon>Bacteria</taxon>
        <taxon>Pseudomonadati</taxon>
        <taxon>Pseudomonadota</taxon>
        <taxon>Gammaproteobacteria</taxon>
        <taxon>Lysobacterales</taxon>
        <taxon>Rhodanobacteraceae</taxon>
        <taxon>Rhodanobacter</taxon>
    </lineage>
</organism>
<reference evidence="2 3" key="1">
    <citation type="submission" date="2017-08" db="EMBL/GenBank/DDBJ databases">
        <title>Infants hospitalized years apart are colonized by the same room-sourced microbial strains.</title>
        <authorList>
            <person name="Brooks B."/>
            <person name="Olm M.R."/>
            <person name="Firek B.A."/>
            <person name="Baker R."/>
            <person name="Thomas B.C."/>
            <person name="Morowitz M.J."/>
            <person name="Banfield J.F."/>
        </authorList>
    </citation>
    <scope>NUCLEOTIDE SEQUENCE [LARGE SCALE GENOMIC DNA]</scope>
    <source>
        <strain evidence="2">S2_005_003_R2_42</strain>
    </source>
</reference>
<dbReference type="Proteomes" id="UP000249046">
    <property type="component" value="Unassembled WGS sequence"/>
</dbReference>
<keyword evidence="1" id="KW-0812">Transmembrane</keyword>
<protein>
    <submittedName>
        <fullName evidence="2">Uncharacterized protein</fullName>
    </submittedName>
</protein>
<sequence length="254" mass="28068">MGLLDLPAPLLDALDGVLTWIGVPALLRVMLAGLVAGAAGAWVYRRYSPQARLGALRAELGAVQAELRRYDGPFSGLMPLIRRQFALSLRQLRITAGAAVLAGLPALLILPWLSNRYDVAFPPSGTPVHVCAEPAEVAWTTRDPALTADAQGCLDLPWPAAAQPVPVREDDRELITLPTPQPARIVHDRRWFNWLIGNPAGYLPDQVRMRQLRLDLPSRELIAVGPAWLRGWEAGFFTAALLSSLWLHRRWRLH</sequence>
<feature type="transmembrane region" description="Helical" evidence="1">
    <location>
        <begin position="20"/>
        <end position="44"/>
    </location>
</feature>